<organism evidence="1 2">
    <name type="scientific">Hydrococcus rivularis NIES-593</name>
    <dbReference type="NCBI Taxonomy" id="1921803"/>
    <lineage>
        <taxon>Bacteria</taxon>
        <taxon>Bacillati</taxon>
        <taxon>Cyanobacteriota</taxon>
        <taxon>Cyanophyceae</taxon>
        <taxon>Pleurocapsales</taxon>
        <taxon>Hydrococcaceae</taxon>
        <taxon>Hydrococcus</taxon>
    </lineage>
</organism>
<name>A0A1U7HLG7_9CYAN</name>
<gene>
    <name evidence="1" type="ORF">NIES593_07050</name>
</gene>
<proteinExistence type="predicted"/>
<dbReference type="EMBL" id="MRCB01000006">
    <property type="protein sequence ID" value="OKH24432.1"/>
    <property type="molecule type" value="Genomic_DNA"/>
</dbReference>
<evidence type="ECO:0000313" key="1">
    <source>
        <dbReference type="EMBL" id="OKH24432.1"/>
    </source>
</evidence>
<dbReference type="Proteomes" id="UP000186868">
    <property type="component" value="Unassembled WGS sequence"/>
</dbReference>
<protein>
    <submittedName>
        <fullName evidence="1">Uncharacterized protein</fullName>
    </submittedName>
</protein>
<dbReference type="AlphaFoldDB" id="A0A1U7HLG7"/>
<reference evidence="1 2" key="1">
    <citation type="submission" date="2016-11" db="EMBL/GenBank/DDBJ databases">
        <title>Draft Genome Sequences of Nine Cyanobacterial Strains from Diverse Habitats.</title>
        <authorList>
            <person name="Zhu T."/>
            <person name="Hou S."/>
            <person name="Lu X."/>
            <person name="Hess W.R."/>
        </authorList>
    </citation>
    <scope>NUCLEOTIDE SEQUENCE [LARGE SCALE GENOMIC DNA]</scope>
    <source>
        <strain evidence="1 2">NIES-593</strain>
    </source>
</reference>
<accession>A0A1U7HLG7</accession>
<comment type="caution">
    <text evidence="1">The sequence shown here is derived from an EMBL/GenBank/DDBJ whole genome shotgun (WGS) entry which is preliminary data.</text>
</comment>
<evidence type="ECO:0000313" key="2">
    <source>
        <dbReference type="Proteomes" id="UP000186868"/>
    </source>
</evidence>
<keyword evidence="2" id="KW-1185">Reference proteome</keyword>
<sequence>MLNNSVQCKQFDKILFFFKKKLSAIHLLAILYTNNAIAYLRSRTVEQEVLDLLDDPKVTNNCDRTLIKR</sequence>